<reference evidence="1" key="1">
    <citation type="submission" date="2022-02" db="EMBL/GenBank/DDBJ databases">
        <title>Plant Genome Project.</title>
        <authorList>
            <person name="Zhang R.-G."/>
        </authorList>
    </citation>
    <scope>NUCLEOTIDE SEQUENCE</scope>
    <source>
        <strain evidence="1">AT1</strain>
    </source>
</reference>
<evidence type="ECO:0000313" key="1">
    <source>
        <dbReference type="EMBL" id="KAI8546716.1"/>
    </source>
</evidence>
<organism evidence="1 2">
    <name type="scientific">Rhododendron molle</name>
    <name type="common">Chinese azalea</name>
    <name type="synonym">Azalea mollis</name>
    <dbReference type="NCBI Taxonomy" id="49168"/>
    <lineage>
        <taxon>Eukaryota</taxon>
        <taxon>Viridiplantae</taxon>
        <taxon>Streptophyta</taxon>
        <taxon>Embryophyta</taxon>
        <taxon>Tracheophyta</taxon>
        <taxon>Spermatophyta</taxon>
        <taxon>Magnoliopsida</taxon>
        <taxon>eudicotyledons</taxon>
        <taxon>Gunneridae</taxon>
        <taxon>Pentapetalae</taxon>
        <taxon>asterids</taxon>
        <taxon>Ericales</taxon>
        <taxon>Ericaceae</taxon>
        <taxon>Ericoideae</taxon>
        <taxon>Rhodoreae</taxon>
        <taxon>Rhododendron</taxon>
    </lineage>
</organism>
<comment type="caution">
    <text evidence="1">The sequence shown here is derived from an EMBL/GenBank/DDBJ whole genome shotgun (WGS) entry which is preliminary data.</text>
</comment>
<dbReference type="EMBL" id="CM046394">
    <property type="protein sequence ID" value="KAI8546716.1"/>
    <property type="molecule type" value="Genomic_DNA"/>
</dbReference>
<name>A0ACC0N0D1_RHOML</name>
<keyword evidence="2" id="KW-1185">Reference proteome</keyword>
<dbReference type="Proteomes" id="UP001062846">
    <property type="component" value="Chromosome 7"/>
</dbReference>
<evidence type="ECO:0000313" key="2">
    <source>
        <dbReference type="Proteomes" id="UP001062846"/>
    </source>
</evidence>
<accession>A0ACC0N0D1</accession>
<proteinExistence type="predicted"/>
<sequence length="200" mass="22911">MFAPIMGQTQSESRDMDSAVNGFIMLLLSICDDPQDEDLATQPKDLMTDTGMGQVEWDSDAEWIFSRNRYQETNKGRKKDHQDLRFIDLWKNNDPSFVSERNRWMKLTVCLVYVAQSANKSSVFSGGDTKLQSVLREILSYLKIPTWSCIQFLKDIEAVHRAFLCSVASLKHRGAKVTWDIVSESKDARGGTQLFRKTCR</sequence>
<protein>
    <submittedName>
        <fullName evidence="1">Uncharacterized protein</fullName>
    </submittedName>
</protein>
<gene>
    <name evidence="1" type="ORF">RHMOL_Rhmol07G0141600</name>
</gene>